<evidence type="ECO:0000256" key="1">
    <source>
        <dbReference type="SAM" id="MobiDB-lite"/>
    </source>
</evidence>
<sequence>MPTKPRLQGGKLNQAVTAIITGILDIKQVSRRELAARLDTSHTYLNNRLNGSVDFTVTDVDVIATALRVRTFFIFVAAEWAINGQRPALEGDDVDWKQIYDLAATVNPELRLPPELEQVFDKKTAPKPQLAPHEPQKIEHLFAPTPAAPKPTPLFSDRRDDGYQGNEALPRMA</sequence>
<dbReference type="SUPFAM" id="SSF47413">
    <property type="entry name" value="lambda repressor-like DNA-binding domains"/>
    <property type="match status" value="1"/>
</dbReference>
<reference evidence="2 3" key="1">
    <citation type="submission" date="2020-04" db="EMBL/GenBank/DDBJ databases">
        <title>Antimicrobial susceptibility and clonality of vaginal-derived multi-drug resistant Mobiluncus isolates in China.</title>
        <authorList>
            <person name="Zhang X."/>
        </authorList>
    </citation>
    <scope>NUCLEOTIDE SEQUENCE [LARGE SCALE GENOMIC DNA]</scope>
    <source>
        <strain evidence="2 3">13</strain>
    </source>
</reference>
<dbReference type="Proteomes" id="UP000578252">
    <property type="component" value="Unassembled WGS sequence"/>
</dbReference>
<accession>A0A7Y0Y3Q4</accession>
<dbReference type="RefSeq" id="WP_169771493.1">
    <property type="nucleotide sequence ID" value="NZ_JABCUR010000002.1"/>
</dbReference>
<dbReference type="GO" id="GO:0003677">
    <property type="term" value="F:DNA binding"/>
    <property type="evidence" value="ECO:0007669"/>
    <property type="project" value="InterPro"/>
</dbReference>
<evidence type="ECO:0000313" key="3">
    <source>
        <dbReference type="Proteomes" id="UP000578252"/>
    </source>
</evidence>
<comment type="caution">
    <text evidence="2">The sequence shown here is derived from an EMBL/GenBank/DDBJ whole genome shotgun (WGS) entry which is preliminary data.</text>
</comment>
<protein>
    <submittedName>
        <fullName evidence="2">Helix-turn-helix transcriptional regulator</fullName>
    </submittedName>
</protein>
<gene>
    <name evidence="2" type="ORF">HHJ78_03540</name>
</gene>
<organism evidence="2 3">
    <name type="scientific">Mobiluncus mulieris</name>
    <dbReference type="NCBI Taxonomy" id="2052"/>
    <lineage>
        <taxon>Bacteria</taxon>
        <taxon>Bacillati</taxon>
        <taxon>Actinomycetota</taxon>
        <taxon>Actinomycetes</taxon>
        <taxon>Actinomycetales</taxon>
        <taxon>Actinomycetaceae</taxon>
        <taxon>Mobiluncus</taxon>
    </lineage>
</organism>
<feature type="region of interest" description="Disordered" evidence="1">
    <location>
        <begin position="143"/>
        <end position="173"/>
    </location>
</feature>
<evidence type="ECO:0000313" key="2">
    <source>
        <dbReference type="EMBL" id="NMW64623.1"/>
    </source>
</evidence>
<proteinExistence type="predicted"/>
<name>A0A7Y0Y3Q4_9ACTO</name>
<dbReference type="AlphaFoldDB" id="A0A7Y0Y3Q4"/>
<dbReference type="InterPro" id="IPR010982">
    <property type="entry name" value="Lambda_DNA-bd_dom_sf"/>
</dbReference>
<dbReference type="EMBL" id="JABCUR010000002">
    <property type="protein sequence ID" value="NMW64623.1"/>
    <property type="molecule type" value="Genomic_DNA"/>
</dbReference>